<dbReference type="GO" id="GO:0005737">
    <property type="term" value="C:cytoplasm"/>
    <property type="evidence" value="ECO:0007669"/>
    <property type="project" value="UniProtKB-ARBA"/>
</dbReference>
<evidence type="ECO:0000313" key="6">
    <source>
        <dbReference type="Proteomes" id="UP000276776"/>
    </source>
</evidence>
<dbReference type="EMBL" id="UYYF01000017">
    <property type="protein sequence ID" value="VDM95173.1"/>
    <property type="molecule type" value="Genomic_DNA"/>
</dbReference>
<dbReference type="AlphaFoldDB" id="A0A0N5CJQ4"/>
<accession>A0A0N5CJQ4</accession>
<evidence type="ECO:0000313" key="5">
    <source>
        <dbReference type="EMBL" id="VDM95173.1"/>
    </source>
</evidence>
<dbReference type="Proteomes" id="UP000276776">
    <property type="component" value="Unassembled WGS sequence"/>
</dbReference>
<keyword evidence="1" id="KW-0853">WD repeat</keyword>
<dbReference type="STRING" id="103827.A0A0N5CJQ4"/>
<evidence type="ECO:0000256" key="3">
    <source>
        <dbReference type="ARBA" id="ARBA00023006"/>
    </source>
</evidence>
<keyword evidence="2" id="KW-0677">Repeat</keyword>
<dbReference type="InterPro" id="IPR036322">
    <property type="entry name" value="WD40_repeat_dom_sf"/>
</dbReference>
<proteinExistence type="inferred from homology"/>
<reference evidence="7" key="1">
    <citation type="submission" date="2017-02" db="UniProtKB">
        <authorList>
            <consortium name="WormBaseParasite"/>
        </authorList>
    </citation>
    <scope>IDENTIFICATION</scope>
</reference>
<dbReference type="Pfam" id="PF21032">
    <property type="entry name" value="PROPPIN"/>
    <property type="match status" value="1"/>
</dbReference>
<evidence type="ECO:0000256" key="2">
    <source>
        <dbReference type="ARBA" id="ARBA00022737"/>
    </source>
</evidence>
<dbReference type="InterPro" id="IPR048720">
    <property type="entry name" value="PROPPIN"/>
</dbReference>
<dbReference type="InterPro" id="IPR015943">
    <property type="entry name" value="WD40/YVTN_repeat-like_dom_sf"/>
</dbReference>
<dbReference type="WBParaSite" id="TCLT_0000026801-mRNA-1">
    <property type="protein sequence ID" value="TCLT_0000026801-mRNA-1"/>
    <property type="gene ID" value="TCLT_0000026801"/>
</dbReference>
<dbReference type="GO" id="GO:0006914">
    <property type="term" value="P:autophagy"/>
    <property type="evidence" value="ECO:0007669"/>
    <property type="project" value="UniProtKB-KW"/>
</dbReference>
<gene>
    <name evidence="5" type="ORF">TCLT_LOCUS269</name>
</gene>
<evidence type="ECO:0000256" key="1">
    <source>
        <dbReference type="ARBA" id="ARBA00022574"/>
    </source>
</evidence>
<dbReference type="PANTHER" id="PTHR11227">
    <property type="entry name" value="WD-REPEAT PROTEIN INTERACTING WITH PHOSPHOINOSIDES WIPI -RELATED"/>
    <property type="match status" value="1"/>
</dbReference>
<dbReference type="OMA" id="ENVVMVW"/>
<dbReference type="InterPro" id="IPR001680">
    <property type="entry name" value="WD40_rpt"/>
</dbReference>
<dbReference type="Gene3D" id="2.130.10.10">
    <property type="entry name" value="YVTN repeat-like/Quinoprotein amine dehydrogenase"/>
    <property type="match status" value="1"/>
</dbReference>
<reference evidence="5 6" key="2">
    <citation type="submission" date="2018-11" db="EMBL/GenBank/DDBJ databases">
        <authorList>
            <consortium name="Pathogen Informatics"/>
        </authorList>
    </citation>
    <scope>NUCLEOTIDE SEQUENCE [LARGE SCALE GENOMIC DNA]</scope>
</reference>
<evidence type="ECO:0000256" key="4">
    <source>
        <dbReference type="ARBA" id="ARBA00025740"/>
    </source>
</evidence>
<name>A0A0N5CJQ4_THECL</name>
<protein>
    <submittedName>
        <fullName evidence="7">WD_REPEATS_REGION domain-containing protein</fullName>
    </submittedName>
</protein>
<dbReference type="OrthoDB" id="1667587at2759"/>
<comment type="similarity">
    <text evidence="4">Belongs to the WD repeat PROPPIN family.</text>
</comment>
<evidence type="ECO:0000313" key="7">
    <source>
        <dbReference type="WBParaSite" id="TCLT_0000026801-mRNA-1"/>
    </source>
</evidence>
<dbReference type="SUPFAM" id="SSF50978">
    <property type="entry name" value="WD40 repeat-like"/>
    <property type="match status" value="1"/>
</dbReference>
<dbReference type="SMART" id="SM00320">
    <property type="entry name" value="WD40"/>
    <property type="match status" value="2"/>
</dbReference>
<sequence length="382" mass="43070">MKKVYGIFPNIDQNLFAVAGEDGFRIYQCNPLHQLIRIDERVVGSLRIGKVLGCSNFFGMVSGGSCPKYAENVVMVWDDERKSDDFYMEYTVASPVLNFHLSKTRLIIVEMKAIHVFNFPNETEPLKSIETGANVYGLCELSYDSNMELLVYPGHRTGSIQYINLRNVTSYTTLTPTTINAHQSDIIQIALNNAATLVATGSIKGTVIRIFDTKVGELIREFRRGSESVILHCIRFSPCSSFLAIASDKDTIHIFSVKNNDLTWKNSRTLWQQFGIIPDDTDRARIQLKLSRASQNVTMTELAFLKNEPEENGIDQNPNNRFILESHALAAICDDGSYSLFTFSSDGTYHLLRDEYFLDWGDDENFFAECFDSCATKCGSPD</sequence>
<keyword evidence="6" id="KW-1185">Reference proteome</keyword>
<organism evidence="7">
    <name type="scientific">Thelazia callipaeda</name>
    <name type="common">Oriental eyeworm</name>
    <name type="synonym">Parasitic nematode</name>
    <dbReference type="NCBI Taxonomy" id="103827"/>
    <lineage>
        <taxon>Eukaryota</taxon>
        <taxon>Metazoa</taxon>
        <taxon>Ecdysozoa</taxon>
        <taxon>Nematoda</taxon>
        <taxon>Chromadorea</taxon>
        <taxon>Rhabditida</taxon>
        <taxon>Spirurina</taxon>
        <taxon>Spiruromorpha</taxon>
        <taxon>Thelazioidea</taxon>
        <taxon>Thelaziidae</taxon>
        <taxon>Thelazia</taxon>
    </lineage>
</organism>
<keyword evidence="3" id="KW-0072">Autophagy</keyword>